<protein>
    <recommendedName>
        <fullName evidence="6">Probable enoyl-CoA hydratase, mitochondrial</fullName>
        <ecNumber evidence="2">4.2.1.17</ecNumber>
    </recommendedName>
</protein>
<dbReference type="EC" id="4.2.1.17" evidence="2"/>
<dbReference type="PANTHER" id="PTHR11941">
    <property type="entry name" value="ENOYL-COA HYDRATASE-RELATED"/>
    <property type="match status" value="1"/>
</dbReference>
<keyword evidence="4" id="KW-0443">Lipid metabolism</keyword>
<dbReference type="InterPro" id="IPR000504">
    <property type="entry name" value="RRM_dom"/>
</dbReference>
<dbReference type="FunFam" id="3.90.226.10:FF:000019">
    <property type="entry name" value="Enoyl-CoA hydratase, mitochondrial"/>
    <property type="match status" value="1"/>
</dbReference>
<dbReference type="InterPro" id="IPR014748">
    <property type="entry name" value="Enoyl-CoA_hydra_C"/>
</dbReference>
<comment type="similarity">
    <text evidence="1 8">Belongs to the enoyl-CoA hydratase/isomerase family.</text>
</comment>
<feature type="region of interest" description="Disordered" evidence="9">
    <location>
        <begin position="293"/>
        <end position="333"/>
    </location>
</feature>
<accession>A0A2N1J8M4</accession>
<keyword evidence="5" id="KW-0456">Lyase</keyword>
<gene>
    <name evidence="11" type="ORF">MVES_003217</name>
</gene>
<evidence type="ECO:0000313" key="11">
    <source>
        <dbReference type="EMBL" id="PKI82886.1"/>
    </source>
</evidence>
<keyword evidence="7" id="KW-0694">RNA-binding</keyword>
<dbReference type="Gene3D" id="3.90.226.10">
    <property type="entry name" value="2-enoyl-CoA Hydratase, Chain A, domain 1"/>
    <property type="match status" value="1"/>
</dbReference>
<dbReference type="PANTHER" id="PTHR11941:SF54">
    <property type="entry name" value="ENOYL-COA HYDRATASE, MITOCHONDRIAL"/>
    <property type="match status" value="1"/>
</dbReference>
<dbReference type="STRING" id="2020962.A0A2N1J8M4"/>
<dbReference type="InterPro" id="IPR001753">
    <property type="entry name" value="Enoyl-CoA_hydra/iso"/>
</dbReference>
<dbReference type="CDD" id="cd06558">
    <property type="entry name" value="crotonase-like"/>
    <property type="match status" value="1"/>
</dbReference>
<dbReference type="SUPFAM" id="SSF54928">
    <property type="entry name" value="RNA-binding domain, RBD"/>
    <property type="match status" value="1"/>
</dbReference>
<dbReference type="SMART" id="SM00360">
    <property type="entry name" value="RRM"/>
    <property type="match status" value="1"/>
</dbReference>
<dbReference type="InterPro" id="IPR018376">
    <property type="entry name" value="Enoyl-CoA_hyd/isom_CS"/>
</dbReference>
<evidence type="ECO:0000256" key="6">
    <source>
        <dbReference type="ARBA" id="ARBA00073937"/>
    </source>
</evidence>
<evidence type="ECO:0000256" key="4">
    <source>
        <dbReference type="ARBA" id="ARBA00023098"/>
    </source>
</evidence>
<dbReference type="Gene3D" id="3.30.70.330">
    <property type="match status" value="1"/>
</dbReference>
<dbReference type="OrthoDB" id="2018133at2759"/>
<dbReference type="GO" id="GO:0003723">
    <property type="term" value="F:RNA binding"/>
    <property type="evidence" value="ECO:0007669"/>
    <property type="project" value="UniProtKB-UniRule"/>
</dbReference>
<dbReference type="GO" id="GO:0005739">
    <property type="term" value="C:mitochondrion"/>
    <property type="evidence" value="ECO:0007669"/>
    <property type="project" value="TreeGrafter"/>
</dbReference>
<name>A0A2N1J8M4_9BASI</name>
<evidence type="ECO:0000256" key="2">
    <source>
        <dbReference type="ARBA" id="ARBA00012076"/>
    </source>
</evidence>
<evidence type="ECO:0000256" key="8">
    <source>
        <dbReference type="RuleBase" id="RU003707"/>
    </source>
</evidence>
<dbReference type="InterPro" id="IPR029045">
    <property type="entry name" value="ClpP/crotonase-like_dom_sf"/>
</dbReference>
<dbReference type="SUPFAM" id="SSF52096">
    <property type="entry name" value="ClpP/crotonase"/>
    <property type="match status" value="1"/>
</dbReference>
<evidence type="ECO:0000256" key="3">
    <source>
        <dbReference type="ARBA" id="ARBA00022832"/>
    </source>
</evidence>
<dbReference type="GO" id="GO:0006635">
    <property type="term" value="P:fatty acid beta-oxidation"/>
    <property type="evidence" value="ECO:0007669"/>
    <property type="project" value="TreeGrafter"/>
</dbReference>
<reference evidence="11 12" key="1">
    <citation type="submission" date="2017-10" db="EMBL/GenBank/DDBJ databases">
        <title>A novel species of cold-tolerant Malassezia isolated from bats.</title>
        <authorList>
            <person name="Lorch J.M."/>
            <person name="Palmer J.M."/>
            <person name="Vanderwolf K.J."/>
            <person name="Schmidt K.Z."/>
            <person name="Verant M.L."/>
            <person name="Weller T.J."/>
            <person name="Blehert D.S."/>
        </authorList>
    </citation>
    <scope>NUCLEOTIDE SEQUENCE [LARGE SCALE GENOMIC DNA]</scope>
    <source>
        <strain evidence="11 12">NWHC:44797-103</strain>
    </source>
</reference>
<dbReference type="InterPro" id="IPR012677">
    <property type="entry name" value="Nucleotide-bd_a/b_plait_sf"/>
</dbReference>
<evidence type="ECO:0000256" key="1">
    <source>
        <dbReference type="ARBA" id="ARBA00005254"/>
    </source>
</evidence>
<dbReference type="GO" id="GO:0004300">
    <property type="term" value="F:enoyl-CoA hydratase activity"/>
    <property type="evidence" value="ECO:0007669"/>
    <property type="project" value="UniProtKB-EC"/>
</dbReference>
<dbReference type="Pfam" id="PF00378">
    <property type="entry name" value="ECH_1"/>
    <property type="match status" value="1"/>
</dbReference>
<sequence length="877" mass="96736">MQSDVPLVKRLHISGLTPSFSRVSLREKLSQYGEVMELEGCSDAYLDGVGNRRPYAFATMRATPVQLARCMNSLSGAIWKGAKLRIGEAKPRFDERLKKEREKVAAVSAQRLEKEAERRRLRYMRRPWMAIQAPQQTPVTREDIDAGAWGWKVTPAGHLVRPVHLRPSRPIARPNAAEGSRRRRATTRIVRRAARVTIDPTRYKNEHVDARMLDAMGGEEAAWRWVLEDGLWRAYDEKGQCKAEEPVPASSDRHNTLAWHWSPAIEEIDSDQHEDQDVLYVQPEETEELFATSGTNTTWWDDDEASREDLTDTNVATPKTQDKVPGASEPLDETHDVTAGAQRAKPACEDILDASDFSDGYDETQDATPAPHDEKHRAMKLLEHLFGDEEGGEKTVPSAALEQDTVQELDTPGKTSTILDVATKEATVQLDSLTDMFQPAAQDTGFVLLGDLEGEELDEDVFGEPHAPIAPPVYIPTTETIRLPDMASPHTLASPHHLMLALQRADAAPFWRVHTEEEIDAHWRLHRGDLTQAYKRIHRESLKKNKRRVVGSRRSASIGGLARSHSAESASLPTAVPILALSTMLALRSTLRAQIRTAAPFTARATLTTSIPRLSPAKTGEYENIIVSTPQDGVRLVQLNRPKALNALNSSLFHELNHAAKEADNESSINAIVITGSDKAFAAGADIKEMRNMTYAQAYKTNFLGHWSELTQVRKPIIAAVSGYALGGGAELAMMTDIILAAPTAVFGQPEINLGVIPGAGGTQRLTRAIGKSRAMEMVLSGRNMSADEAERAGLVSRVVREGSVVDEAIKVAATIGKKSQVAVQAGKEGVNAAYEMTLQEGVRFERRLFQSLFSTHDQKEGMGAFAEKRKPAFKNE</sequence>
<dbReference type="FunFam" id="1.10.12.10:FF:000001">
    <property type="entry name" value="Probable enoyl-CoA hydratase, mitochondrial"/>
    <property type="match status" value="1"/>
</dbReference>
<proteinExistence type="inferred from homology"/>
<evidence type="ECO:0000256" key="7">
    <source>
        <dbReference type="PROSITE-ProRule" id="PRU00176"/>
    </source>
</evidence>
<feature type="domain" description="RRM" evidence="10">
    <location>
        <begin position="9"/>
        <end position="91"/>
    </location>
</feature>
<dbReference type="InterPro" id="IPR035979">
    <property type="entry name" value="RBD_domain_sf"/>
</dbReference>
<evidence type="ECO:0000259" key="10">
    <source>
        <dbReference type="PROSITE" id="PS50102"/>
    </source>
</evidence>
<evidence type="ECO:0000256" key="9">
    <source>
        <dbReference type="SAM" id="MobiDB-lite"/>
    </source>
</evidence>
<dbReference type="PROSITE" id="PS50102">
    <property type="entry name" value="RRM"/>
    <property type="match status" value="1"/>
</dbReference>
<evidence type="ECO:0000256" key="5">
    <source>
        <dbReference type="ARBA" id="ARBA00023239"/>
    </source>
</evidence>
<evidence type="ECO:0000313" key="12">
    <source>
        <dbReference type="Proteomes" id="UP000232875"/>
    </source>
</evidence>
<dbReference type="AlphaFoldDB" id="A0A2N1J8M4"/>
<dbReference type="Proteomes" id="UP000232875">
    <property type="component" value="Unassembled WGS sequence"/>
</dbReference>
<dbReference type="Gene3D" id="1.10.12.10">
    <property type="entry name" value="Lyase 2-enoyl-coa Hydratase, Chain A, domain 2"/>
    <property type="match status" value="1"/>
</dbReference>
<dbReference type="EMBL" id="KZ454993">
    <property type="protein sequence ID" value="PKI82886.1"/>
    <property type="molecule type" value="Genomic_DNA"/>
</dbReference>
<keyword evidence="3" id="KW-0276">Fatty acid metabolism</keyword>
<keyword evidence="12" id="KW-1185">Reference proteome</keyword>
<dbReference type="PROSITE" id="PS00166">
    <property type="entry name" value="ENOYL_COA_HYDRATASE"/>
    <property type="match status" value="1"/>
</dbReference>
<organism evidence="11 12">
    <name type="scientific">Malassezia vespertilionis</name>
    <dbReference type="NCBI Taxonomy" id="2020962"/>
    <lineage>
        <taxon>Eukaryota</taxon>
        <taxon>Fungi</taxon>
        <taxon>Dikarya</taxon>
        <taxon>Basidiomycota</taxon>
        <taxon>Ustilaginomycotina</taxon>
        <taxon>Malasseziomycetes</taxon>
        <taxon>Malasseziales</taxon>
        <taxon>Malasseziaceae</taxon>
        <taxon>Malassezia</taxon>
    </lineage>
</organism>